<feature type="compositionally biased region" description="Basic and acidic residues" evidence="1">
    <location>
        <begin position="19"/>
        <end position="28"/>
    </location>
</feature>
<dbReference type="PANTHER" id="PTHR34281:SF2">
    <property type="entry name" value="PROTEIN EARLY FLOWERING 3"/>
    <property type="match status" value="1"/>
</dbReference>
<feature type="region of interest" description="Disordered" evidence="1">
    <location>
        <begin position="1"/>
        <end position="64"/>
    </location>
</feature>
<name>A0AAV2CXQ5_9ROSI</name>
<evidence type="ECO:0000313" key="2">
    <source>
        <dbReference type="EMBL" id="CAL1360647.1"/>
    </source>
</evidence>
<evidence type="ECO:0000256" key="1">
    <source>
        <dbReference type="SAM" id="MobiDB-lite"/>
    </source>
</evidence>
<protein>
    <submittedName>
        <fullName evidence="2">Uncharacterized protein</fullName>
    </submittedName>
</protein>
<sequence length="646" mass="72300">MRGANHEDKMISPLFPRLHVSETEKEVGPRAPPRNKMAAYEQLSTTPSSSSSSSRRFSNPSMALPLPPNNFTNLLPPSVSSTHVGVGAERNIFVPFSRISGPSHLTENKPFINFSSSSPMNSLTLPQIEKCSTNTFQPQPCSFPTFNTNLSWSTNDKLRDHHQVVNFGVPCSAPQSNPLQCSTSVRIIKKTAKTSSSFFPSMQHQIGHHGLTSRHKEVETIVDLNARIQADRDIARLSQALLDPVIERCASASSIRTSDSSPDPVKLEDHVSPHHLCRGGRECDFLQESVGSIENNNTLVENTRGVEKLDGVSETSGTKSHSSSSVITPNHVKNVVGEMQFWKARKVIINQQRTFVVQVFELHRLVQVQKLIARSSHLLLQRNSFTDENMIEPRKKMQPRCVAQKPIDGIIFDQTGDLSAFPKLHRLDYEDVLRKSPSTTIATTKNMKPPPLTTTNCLQAGNQWLVPVMSPSEGLVYKPYSGPSCPPTSSFTMASPYYGAEPYDVAQHREIFTTINNHAALSQHAYFPPFGRHLPTPLLPKENHISSVREVNKSTSIWNCPENRQVSKEGRTTTRAIEKDRWDHDDALPLFPLEPMVQVVMSDKKCQINEQRTRVIKVVPHNPISASESAARIFRFIQEERKQNYS</sequence>
<gene>
    <name evidence="2" type="ORF">LTRI10_LOCUS8070</name>
</gene>
<proteinExistence type="predicted"/>
<accession>A0AAV2CXQ5</accession>
<keyword evidence="3" id="KW-1185">Reference proteome</keyword>
<feature type="compositionally biased region" description="Basic and acidic residues" evidence="1">
    <location>
        <begin position="1"/>
        <end position="10"/>
    </location>
</feature>
<dbReference type="GO" id="GO:2000028">
    <property type="term" value="P:regulation of photoperiodism, flowering"/>
    <property type="evidence" value="ECO:0007669"/>
    <property type="project" value="InterPro"/>
</dbReference>
<dbReference type="Proteomes" id="UP001497516">
    <property type="component" value="Chromosome 10"/>
</dbReference>
<reference evidence="2 3" key="1">
    <citation type="submission" date="2024-04" db="EMBL/GenBank/DDBJ databases">
        <authorList>
            <person name="Fracassetti M."/>
        </authorList>
    </citation>
    <scope>NUCLEOTIDE SEQUENCE [LARGE SCALE GENOMIC DNA]</scope>
</reference>
<dbReference type="InterPro" id="IPR039319">
    <property type="entry name" value="ELF3-like"/>
</dbReference>
<feature type="compositionally biased region" description="Low complexity" evidence="1">
    <location>
        <begin position="44"/>
        <end position="61"/>
    </location>
</feature>
<organism evidence="2 3">
    <name type="scientific">Linum trigynum</name>
    <dbReference type="NCBI Taxonomy" id="586398"/>
    <lineage>
        <taxon>Eukaryota</taxon>
        <taxon>Viridiplantae</taxon>
        <taxon>Streptophyta</taxon>
        <taxon>Embryophyta</taxon>
        <taxon>Tracheophyta</taxon>
        <taxon>Spermatophyta</taxon>
        <taxon>Magnoliopsida</taxon>
        <taxon>eudicotyledons</taxon>
        <taxon>Gunneridae</taxon>
        <taxon>Pentapetalae</taxon>
        <taxon>rosids</taxon>
        <taxon>fabids</taxon>
        <taxon>Malpighiales</taxon>
        <taxon>Linaceae</taxon>
        <taxon>Linum</taxon>
    </lineage>
</organism>
<dbReference type="EMBL" id="OZ034814">
    <property type="protein sequence ID" value="CAL1360647.1"/>
    <property type="molecule type" value="Genomic_DNA"/>
</dbReference>
<evidence type="ECO:0000313" key="3">
    <source>
        <dbReference type="Proteomes" id="UP001497516"/>
    </source>
</evidence>
<dbReference type="AlphaFoldDB" id="A0AAV2CXQ5"/>
<dbReference type="PANTHER" id="PTHR34281">
    <property type="entry name" value="PROTEIN EARLY FLOWERING 3"/>
    <property type="match status" value="1"/>
</dbReference>